<proteinExistence type="predicted"/>
<protein>
    <submittedName>
        <fullName evidence="1">Uncharacterized protein</fullName>
    </submittedName>
</protein>
<dbReference type="Proteomes" id="UP001607302">
    <property type="component" value="Unassembled WGS sequence"/>
</dbReference>
<reference evidence="1 2" key="1">
    <citation type="journal article" date="2024" name="Ann. Entomol. Soc. Am.">
        <title>Genomic analyses of the southern and eastern yellowjacket wasps (Hymenoptera: Vespidae) reveal evolutionary signatures of social life.</title>
        <authorList>
            <person name="Catto M.A."/>
            <person name="Caine P.B."/>
            <person name="Orr S.E."/>
            <person name="Hunt B.G."/>
            <person name="Goodisman M.A.D."/>
        </authorList>
    </citation>
    <scope>NUCLEOTIDE SEQUENCE [LARGE SCALE GENOMIC DNA]</scope>
    <source>
        <strain evidence="1">233</strain>
        <tissue evidence="1">Head and thorax</tissue>
    </source>
</reference>
<comment type="caution">
    <text evidence="1">The sequence shown here is derived from an EMBL/GenBank/DDBJ whole genome shotgun (WGS) entry which is preliminary data.</text>
</comment>
<sequence length="69" mass="7972">MLCENNIRCYQAPVISLLQIEFLAGYTCGPNVSSFKMKDHRLKTNRNMVIDVNEKLNKILGLQKIRVTF</sequence>
<keyword evidence="2" id="KW-1185">Reference proteome</keyword>
<evidence type="ECO:0000313" key="2">
    <source>
        <dbReference type="Proteomes" id="UP001607302"/>
    </source>
</evidence>
<organism evidence="1 2">
    <name type="scientific">Vespula squamosa</name>
    <name type="common">Southern yellow jacket</name>
    <name type="synonym">Wasp</name>
    <dbReference type="NCBI Taxonomy" id="30214"/>
    <lineage>
        <taxon>Eukaryota</taxon>
        <taxon>Metazoa</taxon>
        <taxon>Ecdysozoa</taxon>
        <taxon>Arthropoda</taxon>
        <taxon>Hexapoda</taxon>
        <taxon>Insecta</taxon>
        <taxon>Pterygota</taxon>
        <taxon>Neoptera</taxon>
        <taxon>Endopterygota</taxon>
        <taxon>Hymenoptera</taxon>
        <taxon>Apocrita</taxon>
        <taxon>Aculeata</taxon>
        <taxon>Vespoidea</taxon>
        <taxon>Vespidae</taxon>
        <taxon>Vespinae</taxon>
        <taxon>Vespula</taxon>
    </lineage>
</organism>
<accession>A0ABD2AFN9</accession>
<gene>
    <name evidence="1" type="ORF">V1478_010904</name>
</gene>
<evidence type="ECO:0000313" key="1">
    <source>
        <dbReference type="EMBL" id="KAL2719442.1"/>
    </source>
</evidence>
<dbReference type="EMBL" id="JAUDFV010000149">
    <property type="protein sequence ID" value="KAL2719442.1"/>
    <property type="molecule type" value="Genomic_DNA"/>
</dbReference>
<dbReference type="AlphaFoldDB" id="A0ABD2AFN9"/>
<name>A0ABD2AFN9_VESSQ</name>